<dbReference type="GO" id="GO:0016020">
    <property type="term" value="C:membrane"/>
    <property type="evidence" value="ECO:0007669"/>
    <property type="project" value="UniProtKB-SubCell"/>
</dbReference>
<dbReference type="GO" id="GO:0019915">
    <property type="term" value="P:lipid storage"/>
    <property type="evidence" value="ECO:0000318"/>
    <property type="project" value="GO_Central"/>
</dbReference>
<keyword evidence="7 9" id="KW-0472">Membrane</keyword>
<evidence type="ECO:0000256" key="3">
    <source>
        <dbReference type="ARBA" id="ARBA00010858"/>
    </source>
</evidence>
<comment type="subcellular location">
    <subcellularLocation>
        <location evidence="2">Lipid droplet</location>
    </subcellularLocation>
    <subcellularLocation>
        <location evidence="1">Membrane</location>
        <topology evidence="1">Multi-pass membrane protein</topology>
    </subcellularLocation>
</comment>
<feature type="region of interest" description="Disordered" evidence="8">
    <location>
        <begin position="1"/>
        <end position="24"/>
    </location>
</feature>
<dbReference type="EMBL" id="HG996468">
    <property type="protein sequence ID" value="CAG1851458.1"/>
    <property type="molecule type" value="Genomic_DNA"/>
</dbReference>
<keyword evidence="12" id="KW-1185">Reference proteome</keyword>
<organism evidence="11 12">
    <name type="scientific">Musa acuminata subsp. malaccensis</name>
    <name type="common">Wild banana</name>
    <name type="synonym">Musa malaccensis</name>
    <dbReference type="NCBI Taxonomy" id="214687"/>
    <lineage>
        <taxon>Eukaryota</taxon>
        <taxon>Viridiplantae</taxon>
        <taxon>Streptophyta</taxon>
        <taxon>Embryophyta</taxon>
        <taxon>Tracheophyta</taxon>
        <taxon>Spermatophyta</taxon>
        <taxon>Magnoliopsida</taxon>
        <taxon>Liliopsida</taxon>
        <taxon>Zingiberales</taxon>
        <taxon>Musaceae</taxon>
        <taxon>Musa</taxon>
    </lineage>
</organism>
<dbReference type="EnsemblPlants" id="Ma03_t27520.1">
    <property type="protein sequence ID" value="Ma03_p27520.1"/>
    <property type="gene ID" value="Ma03_g27520"/>
</dbReference>
<evidence type="ECO:0000256" key="6">
    <source>
        <dbReference type="ARBA" id="ARBA00022989"/>
    </source>
</evidence>
<dbReference type="GO" id="GO:0009791">
    <property type="term" value="P:post-embryonic development"/>
    <property type="evidence" value="ECO:0007669"/>
    <property type="project" value="UniProtKB-ARBA"/>
</dbReference>
<evidence type="ECO:0000256" key="9">
    <source>
        <dbReference type="SAM" id="Phobius"/>
    </source>
</evidence>
<sequence>MAERQAGPGVAPSTRPQWATGPPGRTSLVRRLQEQAPNSTQVIGFLTFVVSGAILLLLTGLTLTGAVMALIFFGPIILLSSPIWVPAVFVMFVATVVVLSACGLGVAVLAGSSWLYRYFMGRHPMGSDRVDYARSRIADTATHVKDYAREYSGYLKSRVKDAAPGA</sequence>
<evidence type="ECO:0000256" key="2">
    <source>
        <dbReference type="ARBA" id="ARBA00004502"/>
    </source>
</evidence>
<evidence type="ECO:0000256" key="5">
    <source>
        <dbReference type="ARBA" id="ARBA00022692"/>
    </source>
</evidence>
<comment type="similarity">
    <text evidence="3">Belongs to the oleosin family.</text>
</comment>
<reference evidence="10" key="1">
    <citation type="submission" date="2021-03" db="EMBL/GenBank/DDBJ databases">
        <authorList>
            <consortium name="Genoscope - CEA"/>
            <person name="William W."/>
        </authorList>
    </citation>
    <scope>NUCLEOTIDE SEQUENCE</scope>
    <source>
        <strain evidence="10">Doubled-haploid Pahang</strain>
    </source>
</reference>
<dbReference type="Pfam" id="PF01277">
    <property type="entry name" value="Oleosin"/>
    <property type="match status" value="1"/>
</dbReference>
<dbReference type="PANTHER" id="PTHR33203">
    <property type="entry name" value="OLEOSIN"/>
    <property type="match status" value="1"/>
</dbReference>
<name>A0A804IGY9_MUSAM</name>
<keyword evidence="4" id="KW-0551">Lipid droplet</keyword>
<dbReference type="FunCoup" id="A0A804IGY9">
    <property type="interactions" value="2682"/>
</dbReference>
<dbReference type="GO" id="GO:0012511">
    <property type="term" value="C:monolayer-surrounded lipid storage body"/>
    <property type="evidence" value="ECO:0007669"/>
    <property type="project" value="InterPro"/>
</dbReference>
<feature type="transmembrane region" description="Helical" evidence="9">
    <location>
        <begin position="45"/>
        <end position="77"/>
    </location>
</feature>
<evidence type="ECO:0000256" key="7">
    <source>
        <dbReference type="ARBA" id="ARBA00023136"/>
    </source>
</evidence>
<evidence type="ECO:0000256" key="4">
    <source>
        <dbReference type="ARBA" id="ARBA00022677"/>
    </source>
</evidence>
<evidence type="ECO:0000256" key="1">
    <source>
        <dbReference type="ARBA" id="ARBA00004141"/>
    </source>
</evidence>
<dbReference type="InterPro" id="IPR000136">
    <property type="entry name" value="Oleosin"/>
</dbReference>
<accession>A0A804IGY9</accession>
<dbReference type="Proteomes" id="UP000012960">
    <property type="component" value="Unplaced"/>
</dbReference>
<dbReference type="GO" id="GO:0048608">
    <property type="term" value="P:reproductive structure development"/>
    <property type="evidence" value="ECO:0007669"/>
    <property type="project" value="UniProtKB-ARBA"/>
</dbReference>
<protein>
    <submittedName>
        <fullName evidence="10">(wild Malaysian banana) hypothetical protein</fullName>
    </submittedName>
</protein>
<keyword evidence="6 9" id="KW-1133">Transmembrane helix</keyword>
<evidence type="ECO:0000313" key="12">
    <source>
        <dbReference type="Proteomes" id="UP000012960"/>
    </source>
</evidence>
<feature type="transmembrane region" description="Helical" evidence="9">
    <location>
        <begin position="83"/>
        <end position="116"/>
    </location>
</feature>
<dbReference type="OMA" id="GLSWMYR"/>
<dbReference type="AlphaFoldDB" id="A0A804IGY9"/>
<proteinExistence type="inferred from homology"/>
<keyword evidence="5 9" id="KW-0812">Transmembrane</keyword>
<gene>
    <name evidence="10" type="ORF">GSMUA_191080.1</name>
</gene>
<evidence type="ECO:0000313" key="11">
    <source>
        <dbReference type="EnsemblPlants" id="Ma03_p27520.1"/>
    </source>
</evidence>
<dbReference type="OrthoDB" id="2016943at2759"/>
<reference evidence="11" key="2">
    <citation type="submission" date="2021-05" db="UniProtKB">
        <authorList>
            <consortium name="EnsemblPlants"/>
        </authorList>
    </citation>
    <scope>IDENTIFICATION</scope>
    <source>
        <strain evidence="11">subsp. malaccensis</strain>
    </source>
</reference>
<dbReference type="PANTHER" id="PTHR33203:SF4">
    <property type="entry name" value="F27J15.22"/>
    <property type="match status" value="1"/>
</dbReference>
<evidence type="ECO:0000256" key="8">
    <source>
        <dbReference type="SAM" id="MobiDB-lite"/>
    </source>
</evidence>
<dbReference type="Gramene" id="Ma03_t27520.1">
    <property type="protein sequence ID" value="Ma03_p27520.1"/>
    <property type="gene ID" value="Ma03_g27520"/>
</dbReference>
<evidence type="ECO:0000313" key="10">
    <source>
        <dbReference type="EMBL" id="CAG1851458.1"/>
    </source>
</evidence>